<keyword evidence="8" id="KW-1185">Reference proteome</keyword>
<evidence type="ECO:0000256" key="2">
    <source>
        <dbReference type="ARBA" id="ARBA00006171"/>
    </source>
</evidence>
<keyword evidence="4" id="KW-0460">Magnesium</keyword>
<gene>
    <name evidence="7" type="ORF">HZZ10_05395</name>
</gene>
<dbReference type="InterPro" id="IPR006439">
    <property type="entry name" value="HAD-SF_hydro_IA"/>
</dbReference>
<evidence type="ECO:0000256" key="6">
    <source>
        <dbReference type="SAM" id="MobiDB-lite"/>
    </source>
</evidence>
<dbReference type="InterPro" id="IPR023198">
    <property type="entry name" value="PGP-like_dom2"/>
</dbReference>
<evidence type="ECO:0000256" key="4">
    <source>
        <dbReference type="ARBA" id="ARBA00022842"/>
    </source>
</evidence>
<dbReference type="AlphaFoldDB" id="A0A853ETC3"/>
<sequence>MPPSPDLSPVPAPAAAPSAAASTSATSATSDIAEASAEARDAVRSEVTLPAAVLWDMDGTLINSEPYWMAAEGELTREHGVPWTHEDGLQLVGRALVDSAAIMQRAGVRLEVPEIIEYLISRVIAQVKIEVPWQDGAVETLASVRAAGIPCALVTMSYRSFADAFVAQAAEGTFDVIVTGDEVARGKPDPEAYLRAAQMLGVRIEDCVVVEDSPSGIASGLASGAPTVGIEVMVPVEPRPGLSRIRSLRSLTLETLGRLAAGEVIDEIGVPETASRA</sequence>
<dbReference type="InterPro" id="IPR051600">
    <property type="entry name" value="Beta-PGM-like"/>
</dbReference>
<evidence type="ECO:0000256" key="5">
    <source>
        <dbReference type="ARBA" id="ARBA00023277"/>
    </source>
</evidence>
<feature type="compositionally biased region" description="Pro residues" evidence="6">
    <location>
        <begin position="1"/>
        <end position="14"/>
    </location>
</feature>
<dbReference type="SUPFAM" id="SSF56784">
    <property type="entry name" value="HAD-like"/>
    <property type="match status" value="1"/>
</dbReference>
<reference evidence="7 8" key="1">
    <citation type="submission" date="2020-07" db="EMBL/GenBank/DDBJ databases">
        <title>MOT database genomes.</title>
        <authorList>
            <person name="Joseph S."/>
            <person name="Aduse-Opoku J."/>
            <person name="Hashim A."/>
            <person name="Wade W."/>
            <person name="Curtis M."/>
        </authorList>
    </citation>
    <scope>NUCLEOTIDE SEQUENCE [LARGE SCALE GENOMIC DNA]</scope>
    <source>
        <strain evidence="7 8">DSM 100099</strain>
    </source>
</reference>
<dbReference type="Gene3D" id="3.40.50.1000">
    <property type="entry name" value="HAD superfamily/HAD-like"/>
    <property type="match status" value="1"/>
</dbReference>
<dbReference type="Pfam" id="PF00702">
    <property type="entry name" value="Hydrolase"/>
    <property type="match status" value="1"/>
</dbReference>
<protein>
    <submittedName>
        <fullName evidence="7">HAD family phosphatase</fullName>
    </submittedName>
</protein>
<name>A0A853ETC3_9MICO</name>
<keyword evidence="5" id="KW-0119">Carbohydrate metabolism</keyword>
<comment type="cofactor">
    <cofactor evidence="1">
        <name>Mg(2+)</name>
        <dbReference type="ChEBI" id="CHEBI:18420"/>
    </cofactor>
</comment>
<evidence type="ECO:0000256" key="3">
    <source>
        <dbReference type="ARBA" id="ARBA00022723"/>
    </source>
</evidence>
<dbReference type="EMBL" id="JACBYE010000008">
    <property type="protein sequence ID" value="NYS92962.1"/>
    <property type="molecule type" value="Genomic_DNA"/>
</dbReference>
<dbReference type="Proteomes" id="UP000561011">
    <property type="component" value="Unassembled WGS sequence"/>
</dbReference>
<dbReference type="InterPro" id="IPR036412">
    <property type="entry name" value="HAD-like_sf"/>
</dbReference>
<evidence type="ECO:0000313" key="7">
    <source>
        <dbReference type="EMBL" id="NYS92962.1"/>
    </source>
</evidence>
<proteinExistence type="inferred from homology"/>
<dbReference type="GO" id="GO:0046872">
    <property type="term" value="F:metal ion binding"/>
    <property type="evidence" value="ECO:0007669"/>
    <property type="project" value="UniProtKB-KW"/>
</dbReference>
<dbReference type="NCBIfam" id="TIGR01509">
    <property type="entry name" value="HAD-SF-IA-v3"/>
    <property type="match status" value="1"/>
</dbReference>
<feature type="compositionally biased region" description="Low complexity" evidence="6">
    <location>
        <begin position="15"/>
        <end position="33"/>
    </location>
</feature>
<dbReference type="SFLD" id="SFLDS00003">
    <property type="entry name" value="Haloacid_Dehalogenase"/>
    <property type="match status" value="1"/>
</dbReference>
<comment type="similarity">
    <text evidence="2">Belongs to the HAD-like hydrolase superfamily. CbbY/CbbZ/Gph/YieH family.</text>
</comment>
<dbReference type="PANTHER" id="PTHR46193">
    <property type="entry name" value="6-PHOSPHOGLUCONATE PHOSPHATASE"/>
    <property type="match status" value="1"/>
</dbReference>
<keyword evidence="3" id="KW-0479">Metal-binding</keyword>
<organism evidence="7 8">
    <name type="scientific">Sanguibacter inulinus</name>
    <dbReference type="NCBI Taxonomy" id="60922"/>
    <lineage>
        <taxon>Bacteria</taxon>
        <taxon>Bacillati</taxon>
        <taxon>Actinomycetota</taxon>
        <taxon>Actinomycetes</taxon>
        <taxon>Micrococcales</taxon>
        <taxon>Sanguibacteraceae</taxon>
        <taxon>Sanguibacter</taxon>
    </lineage>
</organism>
<dbReference type="SFLD" id="SFLDG01129">
    <property type="entry name" value="C1.5:_HAD__Beta-PGM__Phosphata"/>
    <property type="match status" value="1"/>
</dbReference>
<feature type="region of interest" description="Disordered" evidence="6">
    <location>
        <begin position="1"/>
        <end position="33"/>
    </location>
</feature>
<dbReference type="Gene3D" id="1.10.150.240">
    <property type="entry name" value="Putative phosphatase, domain 2"/>
    <property type="match status" value="1"/>
</dbReference>
<evidence type="ECO:0000256" key="1">
    <source>
        <dbReference type="ARBA" id="ARBA00001946"/>
    </source>
</evidence>
<accession>A0A853ETC3</accession>
<dbReference type="PRINTS" id="PR00413">
    <property type="entry name" value="HADHALOGNASE"/>
</dbReference>
<dbReference type="PANTHER" id="PTHR46193:SF18">
    <property type="entry name" value="HEXITOL PHOSPHATASE B"/>
    <property type="match status" value="1"/>
</dbReference>
<evidence type="ECO:0000313" key="8">
    <source>
        <dbReference type="Proteomes" id="UP000561011"/>
    </source>
</evidence>
<dbReference type="InterPro" id="IPR023214">
    <property type="entry name" value="HAD_sf"/>
</dbReference>
<comment type="caution">
    <text evidence="7">The sequence shown here is derived from an EMBL/GenBank/DDBJ whole genome shotgun (WGS) entry which is preliminary data.</text>
</comment>
<dbReference type="RefSeq" id="WP_179912714.1">
    <property type="nucleotide sequence ID" value="NZ_JACBYE010000008.1"/>
</dbReference>
<dbReference type="GO" id="GO:0003824">
    <property type="term" value="F:catalytic activity"/>
    <property type="evidence" value="ECO:0007669"/>
    <property type="project" value="UniProtKB-ARBA"/>
</dbReference>